<feature type="domain" description="Ubiquitin-like protease family profile" evidence="6">
    <location>
        <begin position="444"/>
        <end position="607"/>
    </location>
</feature>
<reference evidence="7 8" key="1">
    <citation type="journal article" date="2020" name="Cell">
        <title>Large-Scale Comparative Analyses of Tick Genomes Elucidate Their Genetic Diversity and Vector Capacities.</title>
        <authorList>
            <consortium name="Tick Genome and Microbiome Consortium (TIGMIC)"/>
            <person name="Jia N."/>
            <person name="Wang J."/>
            <person name="Shi W."/>
            <person name="Du L."/>
            <person name="Sun Y."/>
            <person name="Zhan W."/>
            <person name="Jiang J.F."/>
            <person name="Wang Q."/>
            <person name="Zhang B."/>
            <person name="Ji P."/>
            <person name="Bell-Sakyi L."/>
            <person name="Cui X.M."/>
            <person name="Yuan T.T."/>
            <person name="Jiang B.G."/>
            <person name="Yang W.F."/>
            <person name="Lam T.T."/>
            <person name="Chang Q.C."/>
            <person name="Ding S.J."/>
            <person name="Wang X.J."/>
            <person name="Zhu J.G."/>
            <person name="Ruan X.D."/>
            <person name="Zhao L."/>
            <person name="Wei J.T."/>
            <person name="Ye R.Z."/>
            <person name="Que T.C."/>
            <person name="Du C.H."/>
            <person name="Zhou Y.H."/>
            <person name="Cheng J.X."/>
            <person name="Dai P.F."/>
            <person name="Guo W.B."/>
            <person name="Han X.H."/>
            <person name="Huang E.J."/>
            <person name="Li L.F."/>
            <person name="Wei W."/>
            <person name="Gao Y.C."/>
            <person name="Liu J.Z."/>
            <person name="Shao H.Z."/>
            <person name="Wang X."/>
            <person name="Wang C.C."/>
            <person name="Yang T.C."/>
            <person name="Huo Q.B."/>
            <person name="Li W."/>
            <person name="Chen H.Y."/>
            <person name="Chen S.E."/>
            <person name="Zhou L.G."/>
            <person name="Ni X.B."/>
            <person name="Tian J.H."/>
            <person name="Sheng Y."/>
            <person name="Liu T."/>
            <person name="Pan Y.S."/>
            <person name="Xia L.Y."/>
            <person name="Li J."/>
            <person name="Zhao F."/>
            <person name="Cao W.C."/>
        </authorList>
    </citation>
    <scope>NUCLEOTIDE SEQUENCE [LARGE SCALE GENOMIC DNA]</scope>
    <source>
        <strain evidence="7">HaeL-2018</strain>
    </source>
</reference>
<dbReference type="GO" id="GO:0016929">
    <property type="term" value="F:deSUMOylase activity"/>
    <property type="evidence" value="ECO:0007669"/>
    <property type="project" value="TreeGrafter"/>
</dbReference>
<dbReference type="Proteomes" id="UP000821853">
    <property type="component" value="Unassembled WGS sequence"/>
</dbReference>
<keyword evidence="2" id="KW-0645">Protease</keyword>
<dbReference type="EMBL" id="JABSTR010000008">
    <property type="protein sequence ID" value="KAH9377267.1"/>
    <property type="molecule type" value="Genomic_DNA"/>
</dbReference>
<dbReference type="GO" id="GO:0080090">
    <property type="term" value="P:regulation of primary metabolic process"/>
    <property type="evidence" value="ECO:0007669"/>
    <property type="project" value="UniProtKB-ARBA"/>
</dbReference>
<dbReference type="PANTHER" id="PTHR12606">
    <property type="entry name" value="SENTRIN/SUMO-SPECIFIC PROTEASE"/>
    <property type="match status" value="1"/>
</dbReference>
<dbReference type="Pfam" id="PF02902">
    <property type="entry name" value="Peptidase_C48"/>
    <property type="match status" value="1"/>
</dbReference>
<keyword evidence="8" id="KW-1185">Reference proteome</keyword>
<evidence type="ECO:0000256" key="2">
    <source>
        <dbReference type="ARBA" id="ARBA00022670"/>
    </source>
</evidence>
<name>A0A9J6GPI5_HAELO</name>
<dbReference type="GO" id="GO:0005634">
    <property type="term" value="C:nucleus"/>
    <property type="evidence" value="ECO:0007669"/>
    <property type="project" value="TreeGrafter"/>
</dbReference>
<feature type="compositionally biased region" description="Acidic residues" evidence="5">
    <location>
        <begin position="37"/>
        <end position="48"/>
    </location>
</feature>
<evidence type="ECO:0000313" key="7">
    <source>
        <dbReference type="EMBL" id="KAH9377267.1"/>
    </source>
</evidence>
<keyword evidence="3" id="KW-0378">Hydrolase</keyword>
<accession>A0A9J6GPI5</accession>
<feature type="compositionally biased region" description="Polar residues" evidence="5">
    <location>
        <begin position="324"/>
        <end position="333"/>
    </location>
</feature>
<feature type="region of interest" description="Disordered" evidence="5">
    <location>
        <begin position="18"/>
        <end position="77"/>
    </location>
</feature>
<dbReference type="GO" id="GO:0060255">
    <property type="term" value="P:regulation of macromolecule metabolic process"/>
    <property type="evidence" value="ECO:0007669"/>
    <property type="project" value="UniProtKB-ARBA"/>
</dbReference>
<feature type="region of interest" description="Disordered" evidence="5">
    <location>
        <begin position="105"/>
        <end position="166"/>
    </location>
</feature>
<dbReference type="GO" id="GO:0016926">
    <property type="term" value="P:protein desumoylation"/>
    <property type="evidence" value="ECO:0007669"/>
    <property type="project" value="TreeGrafter"/>
</dbReference>
<comment type="similarity">
    <text evidence="1">Belongs to the peptidase C48 family.</text>
</comment>
<dbReference type="SUPFAM" id="SSF54001">
    <property type="entry name" value="Cysteine proteinases"/>
    <property type="match status" value="1"/>
</dbReference>
<evidence type="ECO:0000256" key="4">
    <source>
        <dbReference type="ARBA" id="ARBA00022807"/>
    </source>
</evidence>
<dbReference type="InterPro" id="IPR038765">
    <property type="entry name" value="Papain-like_cys_pep_sf"/>
</dbReference>
<evidence type="ECO:0000256" key="1">
    <source>
        <dbReference type="ARBA" id="ARBA00005234"/>
    </source>
</evidence>
<protein>
    <recommendedName>
        <fullName evidence="6">Ubiquitin-like protease family profile domain-containing protein</fullName>
    </recommendedName>
</protein>
<evidence type="ECO:0000256" key="5">
    <source>
        <dbReference type="SAM" id="MobiDB-lite"/>
    </source>
</evidence>
<dbReference type="OrthoDB" id="6428410at2759"/>
<sequence>MLARLKAKLFRFFLPSRSESAPEDRRRGSEKRKRDDGMEDGSEDDEDVVGSASNCRKHFRADDARPRSAGRSGSGDESWAHWALRKPMRNFFVSQAVRCLSPTSGADPMAFREPAAPGRPLEQTTSRPMVRAQNDWPSGRSPRESLPAAADAKERASTLRSQFSPTRSTPLVKIEKLLPNDQGWQSASSSKLGTTAQPVRNGGRYLTSTPYTCVRPKEKHEYQRLLLQPPAATPLQSKPQLRDASVNTTDASAEGPALSEWQSSARSSVAAELGRKVEKSWRTAPAASSSLFSNPLPTNKPLPVPSKPQAPARTPLPGRPSASPRATSVVASVTSDRPASRSTSASAASSVEVPEIPSSHFFSTTWLQELKDKLTNLDQSAVARISVREQTYENLRKKELPRSRQEVAIKEEVLPKLTPKMEADIDRALRATPSDEVLANGFRLTVTRKDMETLAGLNWLNDEVINFYMNLLMERGRTQPGLPSVYAFNTFFYPKLLSGGHSALKRWTRRVDIFAHDLLLVPVHLGVHWCLAVIDFRDRTIRYYDSMGGRNDECLKALGKYLREESKDKKKKELDLTDWTYETVKDIPQQMNGSDCGMFALKYAEYITRDAKITFDQMHMPYFRRRMVYEILTQKLL</sequence>
<feature type="compositionally biased region" description="Polar residues" evidence="5">
    <location>
        <begin position="286"/>
        <end position="297"/>
    </location>
</feature>
<comment type="caution">
    <text evidence="7">The sequence shown here is derived from an EMBL/GenBank/DDBJ whole genome shotgun (WGS) entry which is preliminary data.</text>
</comment>
<dbReference type="InterPro" id="IPR003653">
    <property type="entry name" value="Peptidase_C48_C"/>
</dbReference>
<feature type="compositionally biased region" description="Low complexity" evidence="5">
    <location>
        <begin position="334"/>
        <end position="351"/>
    </location>
</feature>
<feature type="region of interest" description="Disordered" evidence="5">
    <location>
        <begin position="228"/>
        <end position="265"/>
    </location>
</feature>
<dbReference type="GO" id="GO:0006508">
    <property type="term" value="P:proteolysis"/>
    <property type="evidence" value="ECO:0007669"/>
    <property type="project" value="UniProtKB-KW"/>
</dbReference>
<feature type="region of interest" description="Disordered" evidence="5">
    <location>
        <begin position="278"/>
        <end position="351"/>
    </location>
</feature>
<proteinExistence type="inferred from homology"/>
<evidence type="ECO:0000259" key="6">
    <source>
        <dbReference type="PROSITE" id="PS50600"/>
    </source>
</evidence>
<dbReference type="VEuPathDB" id="VectorBase:HLOH_048603"/>
<dbReference type="PROSITE" id="PS50600">
    <property type="entry name" value="ULP_PROTEASE"/>
    <property type="match status" value="1"/>
</dbReference>
<keyword evidence="4" id="KW-0788">Thiol protease</keyword>
<evidence type="ECO:0000256" key="3">
    <source>
        <dbReference type="ARBA" id="ARBA00022801"/>
    </source>
</evidence>
<dbReference type="Gene3D" id="3.40.395.10">
    <property type="entry name" value="Adenoviral Proteinase, Chain A"/>
    <property type="match status" value="1"/>
</dbReference>
<feature type="region of interest" description="Disordered" evidence="5">
    <location>
        <begin position="183"/>
        <end position="203"/>
    </location>
</feature>
<evidence type="ECO:0000313" key="8">
    <source>
        <dbReference type="Proteomes" id="UP000821853"/>
    </source>
</evidence>
<dbReference type="OMA" id="KPMQNFF"/>
<dbReference type="AlphaFoldDB" id="A0A9J6GPI5"/>
<dbReference type="FunFam" id="3.40.395.10:FF:000001">
    <property type="entry name" value="Sentrin-specific protease 1"/>
    <property type="match status" value="1"/>
</dbReference>
<gene>
    <name evidence="7" type="ORF">HPB48_002684</name>
</gene>
<feature type="compositionally biased region" description="Basic and acidic residues" evidence="5">
    <location>
        <begin position="20"/>
        <end position="36"/>
    </location>
</feature>
<dbReference type="PANTHER" id="PTHR12606:SF141">
    <property type="entry name" value="GH15225P-RELATED"/>
    <property type="match status" value="1"/>
</dbReference>
<feature type="compositionally biased region" description="Pro residues" evidence="5">
    <location>
        <begin position="298"/>
        <end position="308"/>
    </location>
</feature>
<feature type="compositionally biased region" description="Polar residues" evidence="5">
    <location>
        <begin position="183"/>
        <end position="198"/>
    </location>
</feature>
<organism evidence="7 8">
    <name type="scientific">Haemaphysalis longicornis</name>
    <name type="common">Bush tick</name>
    <dbReference type="NCBI Taxonomy" id="44386"/>
    <lineage>
        <taxon>Eukaryota</taxon>
        <taxon>Metazoa</taxon>
        <taxon>Ecdysozoa</taxon>
        <taxon>Arthropoda</taxon>
        <taxon>Chelicerata</taxon>
        <taxon>Arachnida</taxon>
        <taxon>Acari</taxon>
        <taxon>Parasitiformes</taxon>
        <taxon>Ixodida</taxon>
        <taxon>Ixodoidea</taxon>
        <taxon>Ixodidae</taxon>
        <taxon>Haemaphysalinae</taxon>
        <taxon>Haemaphysalis</taxon>
    </lineage>
</organism>